<evidence type="ECO:0000313" key="4">
    <source>
        <dbReference type="EMBL" id="SOE48833.1"/>
    </source>
</evidence>
<feature type="transmembrane region" description="Helical" evidence="1">
    <location>
        <begin position="179"/>
        <end position="195"/>
    </location>
</feature>
<dbReference type="Pfam" id="PF00892">
    <property type="entry name" value="EamA"/>
    <property type="match status" value="2"/>
</dbReference>
<dbReference type="InterPro" id="IPR000620">
    <property type="entry name" value="EamA_dom"/>
</dbReference>
<dbReference type="SUPFAM" id="SSF103481">
    <property type="entry name" value="Multidrug resistance efflux transporter EmrE"/>
    <property type="match status" value="2"/>
</dbReference>
<feature type="domain" description="EamA" evidence="2">
    <location>
        <begin position="7"/>
        <end position="137"/>
    </location>
</feature>
<evidence type="ECO:0000259" key="2">
    <source>
        <dbReference type="Pfam" id="PF00892"/>
    </source>
</evidence>
<feature type="transmembrane region" description="Helical" evidence="1">
    <location>
        <begin position="207"/>
        <end position="225"/>
    </location>
</feature>
<dbReference type="EMBL" id="LT907988">
    <property type="protein sequence ID" value="SOE48833.1"/>
    <property type="molecule type" value="Genomic_DNA"/>
</dbReference>
<dbReference type="KEGG" id="odi:ODI_R1674"/>
<dbReference type="OrthoDB" id="9150437at2"/>
<feature type="transmembrane region" description="Helical" evidence="1">
    <location>
        <begin position="34"/>
        <end position="54"/>
    </location>
</feature>
<dbReference type="RefSeq" id="WP_067755174.1">
    <property type="nucleotide sequence ID" value="NZ_LT907988.1"/>
</dbReference>
<keyword evidence="1" id="KW-0472">Membrane</keyword>
<feature type="transmembrane region" description="Helical" evidence="1">
    <location>
        <begin position="262"/>
        <end position="279"/>
    </location>
</feature>
<dbReference type="STRING" id="1851544.ODI_00548"/>
<keyword evidence="1" id="KW-0812">Transmembrane</keyword>
<dbReference type="AlphaFoldDB" id="A0A1C3K3R5"/>
<evidence type="ECO:0000313" key="5">
    <source>
        <dbReference type="Proteomes" id="UP000078558"/>
    </source>
</evidence>
<protein>
    <submittedName>
        <fullName evidence="3">Permease of the drug/metabolite transporter (DMT) superfamily</fullName>
    </submittedName>
</protein>
<dbReference type="PANTHER" id="PTHR22911">
    <property type="entry name" value="ACYL-MALONYL CONDENSING ENZYME-RELATED"/>
    <property type="match status" value="1"/>
</dbReference>
<gene>
    <name evidence="3" type="ORF">ODI_00548</name>
    <name evidence="4" type="ORF">ODI_R1674</name>
</gene>
<feature type="transmembrane region" description="Helical" evidence="1">
    <location>
        <begin position="66"/>
        <end position="86"/>
    </location>
</feature>
<feature type="transmembrane region" description="Helical" evidence="1">
    <location>
        <begin position="92"/>
        <end position="113"/>
    </location>
</feature>
<dbReference type="Gene3D" id="1.10.3730.20">
    <property type="match status" value="1"/>
</dbReference>
<dbReference type="InterPro" id="IPR037185">
    <property type="entry name" value="EmrE-like"/>
</dbReference>
<keyword evidence="1" id="KW-1133">Transmembrane helix</keyword>
<proteinExistence type="predicted"/>
<feature type="transmembrane region" description="Helical" evidence="1">
    <location>
        <begin position="120"/>
        <end position="140"/>
    </location>
</feature>
<sequence>MQHRNALLSIHAAAVLFGLTGIFGELIQASAAVITFGRALFALVSLAAFARLRGVPLKRGIDAGKLGLLAVCGILLAAHWVTFFIAVKVGGIAVATLGFASFPAFTMLLEGLFYRERIRLAEWGVLALVSLGLVLVVPSYDWADQGTVGLAWGLSSGLSFALLALLNRRSAKGADPVQVAWWQNLAVALSVAAFAVPELHALRTADWLWLAALGVFCTGLSHFLFVSSLQVIKARTAGLVIALEPVYAIAGAWLLFGQEPSPRMMLGAALIILAIVLPARPK</sequence>
<reference evidence="4 5" key="2">
    <citation type="submission" date="2017-08" db="EMBL/GenBank/DDBJ databases">
        <authorList>
            <person name="de Groot N.N."/>
        </authorList>
    </citation>
    <scope>NUCLEOTIDE SEQUENCE [LARGE SCALE GENOMIC DNA]</scope>
    <source>
        <strain evidence="4">Orrdi1</strain>
    </source>
</reference>
<reference evidence="3 5" key="1">
    <citation type="submission" date="2016-06" db="EMBL/GenBank/DDBJ databases">
        <authorList>
            <person name="Kjaerup R.B."/>
            <person name="Dalgaard T.S."/>
            <person name="Juul-Madsen H.R."/>
        </authorList>
    </citation>
    <scope>NUCLEOTIDE SEQUENCE [LARGE SCALE GENOMIC DNA]</scope>
    <source>
        <strain evidence="3">Orrdi1</strain>
    </source>
</reference>
<feature type="transmembrane region" description="Helical" evidence="1">
    <location>
        <begin position="237"/>
        <end position="256"/>
    </location>
</feature>
<feature type="domain" description="EamA" evidence="2">
    <location>
        <begin position="148"/>
        <end position="277"/>
    </location>
</feature>
<feature type="transmembrane region" description="Helical" evidence="1">
    <location>
        <begin position="146"/>
        <end position="167"/>
    </location>
</feature>
<dbReference type="Proteomes" id="UP000078558">
    <property type="component" value="Chromosome I"/>
</dbReference>
<dbReference type="EMBL" id="FLRC01000025">
    <property type="protein sequence ID" value="SBT26068.1"/>
    <property type="molecule type" value="Genomic_DNA"/>
</dbReference>
<evidence type="ECO:0000313" key="3">
    <source>
        <dbReference type="EMBL" id="SBT26068.1"/>
    </source>
</evidence>
<organism evidence="3 5">
    <name type="scientific">Orrella dioscoreae</name>
    <dbReference type="NCBI Taxonomy" id="1851544"/>
    <lineage>
        <taxon>Bacteria</taxon>
        <taxon>Pseudomonadati</taxon>
        <taxon>Pseudomonadota</taxon>
        <taxon>Betaproteobacteria</taxon>
        <taxon>Burkholderiales</taxon>
        <taxon>Alcaligenaceae</taxon>
        <taxon>Orrella</taxon>
    </lineage>
</organism>
<dbReference type="PANTHER" id="PTHR22911:SF137">
    <property type="entry name" value="SOLUTE CARRIER FAMILY 35 MEMBER G2-RELATED"/>
    <property type="match status" value="1"/>
</dbReference>
<accession>A0A1C3K3R5</accession>
<keyword evidence="5" id="KW-1185">Reference proteome</keyword>
<name>A0A1C3K3R5_9BURK</name>
<evidence type="ECO:0000256" key="1">
    <source>
        <dbReference type="SAM" id="Phobius"/>
    </source>
</evidence>
<dbReference type="GO" id="GO:0016020">
    <property type="term" value="C:membrane"/>
    <property type="evidence" value="ECO:0007669"/>
    <property type="project" value="InterPro"/>
</dbReference>